<dbReference type="STRING" id="1042311.A0A2T3Z342"/>
<dbReference type="Gene3D" id="1.25.40.20">
    <property type="entry name" value="Ankyrin repeat-containing domain"/>
    <property type="match status" value="5"/>
</dbReference>
<feature type="transmembrane region" description="Helical" evidence="4">
    <location>
        <begin position="787"/>
        <end position="809"/>
    </location>
</feature>
<dbReference type="Pfam" id="PF01544">
    <property type="entry name" value="CorA"/>
    <property type="match status" value="1"/>
</dbReference>
<evidence type="ECO:0000256" key="2">
    <source>
        <dbReference type="ARBA" id="ARBA00023043"/>
    </source>
</evidence>
<dbReference type="Pfam" id="PF12796">
    <property type="entry name" value="Ank_2"/>
    <property type="match status" value="4"/>
</dbReference>
<accession>A0A2T3Z342</accession>
<dbReference type="GO" id="GO:0046873">
    <property type="term" value="F:metal ion transmembrane transporter activity"/>
    <property type="evidence" value="ECO:0007669"/>
    <property type="project" value="InterPro"/>
</dbReference>
<dbReference type="SMART" id="SM00248">
    <property type="entry name" value="ANK"/>
    <property type="match status" value="10"/>
</dbReference>
<dbReference type="EMBL" id="KZ679264">
    <property type="protein sequence ID" value="PTB39227.1"/>
    <property type="molecule type" value="Genomic_DNA"/>
</dbReference>
<evidence type="ECO:0000256" key="3">
    <source>
        <dbReference type="PROSITE-ProRule" id="PRU00023"/>
    </source>
</evidence>
<dbReference type="Pfam" id="PF00023">
    <property type="entry name" value="Ank"/>
    <property type="match status" value="1"/>
</dbReference>
<keyword evidence="4" id="KW-0812">Transmembrane</keyword>
<keyword evidence="4" id="KW-1133">Transmembrane helix</keyword>
<reference evidence="5 6" key="1">
    <citation type="submission" date="2016-07" db="EMBL/GenBank/DDBJ databases">
        <title>Multiple horizontal gene transfer events from other fungi enriched the ability of initially mycotrophic Trichoderma (Ascomycota) to feed on dead plant biomass.</title>
        <authorList>
            <consortium name="DOE Joint Genome Institute"/>
            <person name="Aerts A."/>
            <person name="Atanasova L."/>
            <person name="Chenthamara K."/>
            <person name="Zhang J."/>
            <person name="Grujic M."/>
            <person name="Henrissat B."/>
            <person name="Kuo A."/>
            <person name="Salamov A."/>
            <person name="Lipzen A."/>
            <person name="Labutti K."/>
            <person name="Barry K."/>
            <person name="Miao Y."/>
            <person name="Rahimi M.J."/>
            <person name="Shen Q."/>
            <person name="Grigoriev I.V."/>
            <person name="Kubicek C.P."/>
            <person name="Druzhinina I.S."/>
        </authorList>
    </citation>
    <scope>NUCLEOTIDE SEQUENCE [LARGE SCALE GENOMIC DNA]</scope>
    <source>
        <strain evidence="5 6">CBS 433.97</strain>
    </source>
</reference>
<keyword evidence="6" id="KW-1185">Reference proteome</keyword>
<organism evidence="5 6">
    <name type="scientific">Trichoderma asperellum (strain ATCC 204424 / CBS 433.97 / NBRC 101777)</name>
    <dbReference type="NCBI Taxonomy" id="1042311"/>
    <lineage>
        <taxon>Eukaryota</taxon>
        <taxon>Fungi</taxon>
        <taxon>Dikarya</taxon>
        <taxon>Ascomycota</taxon>
        <taxon>Pezizomycotina</taxon>
        <taxon>Sordariomycetes</taxon>
        <taxon>Hypocreomycetidae</taxon>
        <taxon>Hypocreales</taxon>
        <taxon>Hypocreaceae</taxon>
        <taxon>Trichoderma</taxon>
    </lineage>
</organism>
<evidence type="ECO:0000313" key="6">
    <source>
        <dbReference type="Proteomes" id="UP000240493"/>
    </source>
</evidence>
<dbReference type="Proteomes" id="UP000240493">
    <property type="component" value="Unassembled WGS sequence"/>
</dbReference>
<dbReference type="PANTHER" id="PTHR24198:SF165">
    <property type="entry name" value="ANKYRIN REPEAT-CONTAINING PROTEIN-RELATED"/>
    <property type="match status" value="1"/>
</dbReference>
<gene>
    <name evidence="5" type="ORF">M441DRAFT_70368</name>
</gene>
<dbReference type="PROSITE" id="PS50297">
    <property type="entry name" value="ANK_REP_REGION"/>
    <property type="match status" value="2"/>
</dbReference>
<dbReference type="GO" id="GO:0016020">
    <property type="term" value="C:membrane"/>
    <property type="evidence" value="ECO:0007669"/>
    <property type="project" value="InterPro"/>
</dbReference>
<feature type="repeat" description="ANK" evidence="3">
    <location>
        <begin position="319"/>
        <end position="340"/>
    </location>
</feature>
<feature type="repeat" description="ANK" evidence="3">
    <location>
        <begin position="433"/>
        <end position="465"/>
    </location>
</feature>
<dbReference type="OrthoDB" id="4900479at2759"/>
<keyword evidence="2 3" id="KW-0040">ANK repeat</keyword>
<dbReference type="SUPFAM" id="SSF48403">
    <property type="entry name" value="Ankyrin repeat"/>
    <property type="match status" value="2"/>
</dbReference>
<proteinExistence type="predicted"/>
<dbReference type="InterPro" id="IPR036770">
    <property type="entry name" value="Ankyrin_rpt-contain_sf"/>
</dbReference>
<evidence type="ECO:0000313" key="5">
    <source>
        <dbReference type="EMBL" id="PTB39227.1"/>
    </source>
</evidence>
<keyword evidence="1" id="KW-0677">Repeat</keyword>
<dbReference type="PANTHER" id="PTHR24198">
    <property type="entry name" value="ANKYRIN REPEAT AND PROTEIN KINASE DOMAIN-CONTAINING PROTEIN"/>
    <property type="match status" value="1"/>
</dbReference>
<sequence>MAAEDGHRDIVELLLAHKDIQVNEGNHWRTPLCAAAENGHRDIVELLLAHKDIQVNEGNHWRTPLCAAAENGHRDIVELLLAHKDIQVNEGNHWRTPLCAAAENGHRDIVELLLAHKDIQVNEGNHWRTPLCAAAENGHRDIVKLLISRDDIDLNGTHYKDWTPLSFAIARGHLDVMKLLLPRINRGNYSELLGREYAVEAAIKDDKCYVIELLVLKEDIELDVKKWDYDVQEKLFEVVRPFLLKNNLSLRSWGTYDQPIVLSIMNTKDLDTVERLLTKYDMHSPNRTLLSWAAENGYKAVVRYLLVKAGVNPNIKDDDGRTPLSRASENGHEIIVKLLLGNKTMGIRKKEGQWYNEEEKELLLIQNSADPNLEDDDGQTPLSWALKKDHGAILELLVPIDTTTLFLLVKEGNREAIKSLIFAGPRLDERNRQGKTLLHTAILSGQLKVVTDLISYGAEINLQDIDNMTPLQLAVQKNDGAFIQELLKKKAEMKGIMVNEWRDAYSKESIDILQISEALNGERQVEFTRILPTASQLSQAPFNTGRYLYSITDDTGGLAWSKVPITHIKEHSRPNELYVNISKGSDNNVSDISLCVWFSVDDYLSGYDTVISAANVYRIAWKMNRSTKPGSPWVSTVYFSTLPNGWMPENDLDLFQQFIFCVKETWLKLCQQLEIRLSSRRLEQLKLKGKSPDMIDSLANDAKNLAELRNTLHNQIQAAENFIKDYCRYYNANKAPKGIQEELKNEFKLVVDRIGQLDQVIRDLLQIEFAWASINETRISTRLGQNVMLLTYVSIFYLPLGFCAALWAIPDITNPSTRSPFIISSVIICLVTLLVTFNMEQISGMAQRIIHSAKDVIRLKKLGKNGQHSHEQRASGQSKGFSGHIKTFLVDVTQRAKQVKQKVSPADASNV</sequence>
<dbReference type="PROSITE" id="PS50088">
    <property type="entry name" value="ANK_REPEAT"/>
    <property type="match status" value="2"/>
</dbReference>
<evidence type="ECO:0000256" key="1">
    <source>
        <dbReference type="ARBA" id="ARBA00022737"/>
    </source>
</evidence>
<evidence type="ECO:0000256" key="4">
    <source>
        <dbReference type="SAM" id="Phobius"/>
    </source>
</evidence>
<protein>
    <submittedName>
        <fullName evidence="5">Uncharacterized protein</fullName>
    </submittedName>
</protein>
<dbReference type="InterPro" id="IPR002523">
    <property type="entry name" value="MgTranspt_CorA/ZnTranspt_ZntB"/>
</dbReference>
<keyword evidence="4" id="KW-0472">Membrane</keyword>
<feature type="transmembrane region" description="Helical" evidence="4">
    <location>
        <begin position="821"/>
        <end position="839"/>
    </location>
</feature>
<dbReference type="AlphaFoldDB" id="A0A2T3Z342"/>
<name>A0A2T3Z342_TRIA4</name>
<dbReference type="InterPro" id="IPR002110">
    <property type="entry name" value="Ankyrin_rpt"/>
</dbReference>